<dbReference type="FunFam" id="3.90.870.10:FF:000001">
    <property type="entry name" value="Riboflavin biosynthesis protein RibBA"/>
    <property type="match status" value="1"/>
</dbReference>
<evidence type="ECO:0000256" key="13">
    <source>
        <dbReference type="ARBA" id="ARBA00023134"/>
    </source>
</evidence>
<evidence type="ECO:0000256" key="19">
    <source>
        <dbReference type="HAMAP-Rule" id="MF_01283"/>
    </source>
</evidence>
<dbReference type="FunFam" id="3.40.50.10990:FF:000001">
    <property type="entry name" value="Riboflavin biosynthesis protein RibBA"/>
    <property type="match status" value="1"/>
</dbReference>
<feature type="binding site" evidence="19">
    <location>
        <position position="363"/>
    </location>
    <ligand>
        <name>GTP</name>
        <dbReference type="ChEBI" id="CHEBI:37565"/>
    </ligand>
</feature>
<evidence type="ECO:0000256" key="10">
    <source>
        <dbReference type="ARBA" id="ARBA00022801"/>
    </source>
</evidence>
<dbReference type="NCBIfam" id="TIGR00505">
    <property type="entry name" value="ribA"/>
    <property type="match status" value="1"/>
</dbReference>
<feature type="site" description="Essential for DHBP synthase activity" evidence="19">
    <location>
        <position position="137"/>
    </location>
</feature>
<dbReference type="NCBIfam" id="NF006803">
    <property type="entry name" value="PRK09311.1"/>
    <property type="match status" value="1"/>
</dbReference>
<dbReference type="GO" id="GO:0030145">
    <property type="term" value="F:manganese ion binding"/>
    <property type="evidence" value="ECO:0007669"/>
    <property type="project" value="UniProtKB-UniRule"/>
</dbReference>
<dbReference type="InterPro" id="IPR032677">
    <property type="entry name" value="GTP_cyclohydro_II"/>
</dbReference>
<keyword evidence="8 19" id="KW-0479">Metal-binding</keyword>
<dbReference type="InterPro" id="IPR036144">
    <property type="entry name" value="RibA-like_sf"/>
</dbReference>
<keyword evidence="22" id="KW-1185">Reference proteome</keyword>
<dbReference type="UniPathway" id="UPA00275">
    <property type="reaction ID" value="UER00399"/>
</dbReference>
<keyword evidence="11 19" id="KW-0862">Zinc</keyword>
<feature type="binding site" evidence="19">
    <location>
        <begin position="151"/>
        <end position="155"/>
    </location>
    <ligand>
        <name>D-ribulose 5-phosphate</name>
        <dbReference type="ChEBI" id="CHEBI:58121"/>
    </ligand>
</feature>
<dbReference type="EC" id="3.5.4.25" evidence="19"/>
<dbReference type="NCBIfam" id="NF001591">
    <property type="entry name" value="PRK00393.1"/>
    <property type="match status" value="1"/>
</dbReference>
<dbReference type="GO" id="GO:0003935">
    <property type="term" value="F:GTP cyclohydrolase II activity"/>
    <property type="evidence" value="ECO:0007669"/>
    <property type="project" value="UniProtKB-UniRule"/>
</dbReference>
<dbReference type="Gene3D" id="3.40.50.10990">
    <property type="entry name" value="GTP cyclohydrolase II"/>
    <property type="match status" value="1"/>
</dbReference>
<feature type="binding site" evidence="19">
    <location>
        <position position="328"/>
    </location>
    <ligand>
        <name>GTP</name>
        <dbReference type="ChEBI" id="CHEBI:37565"/>
    </ligand>
</feature>
<evidence type="ECO:0000256" key="9">
    <source>
        <dbReference type="ARBA" id="ARBA00022741"/>
    </source>
</evidence>
<dbReference type="GO" id="GO:0005525">
    <property type="term" value="F:GTP binding"/>
    <property type="evidence" value="ECO:0007669"/>
    <property type="project" value="UniProtKB-KW"/>
</dbReference>
<evidence type="ECO:0000256" key="17">
    <source>
        <dbReference type="ARBA" id="ARBA00043932"/>
    </source>
</evidence>
<evidence type="ECO:0000256" key="8">
    <source>
        <dbReference type="ARBA" id="ARBA00022723"/>
    </source>
</evidence>
<evidence type="ECO:0000256" key="15">
    <source>
        <dbReference type="ARBA" id="ARBA00023239"/>
    </source>
</evidence>
<dbReference type="HAMAP" id="MF_00180">
    <property type="entry name" value="RibB"/>
    <property type="match status" value="1"/>
</dbReference>
<evidence type="ECO:0000256" key="3">
    <source>
        <dbReference type="ARBA" id="ARBA00002284"/>
    </source>
</evidence>
<feature type="binding site" evidence="19">
    <location>
        <position position="268"/>
    </location>
    <ligand>
        <name>Zn(2+)</name>
        <dbReference type="ChEBI" id="CHEBI:29105"/>
        <note>catalytic</note>
    </ligand>
</feature>
<feature type="binding site" evidence="19">
    <location>
        <position position="40"/>
    </location>
    <ligand>
        <name>Mg(2+)</name>
        <dbReference type="ChEBI" id="CHEBI:18420"/>
        <label>1</label>
    </ligand>
</feature>
<feature type="binding site" evidence="19">
    <location>
        <position position="281"/>
    </location>
    <ligand>
        <name>Zn(2+)</name>
        <dbReference type="ChEBI" id="CHEBI:29105"/>
        <note>catalytic</note>
    </ligand>
</feature>
<feature type="site" description="Essential for DHBP synthase activity" evidence="19">
    <location>
        <position position="175"/>
    </location>
</feature>
<gene>
    <name evidence="19" type="primary">ribBA</name>
    <name evidence="21" type="synonym">ribB</name>
    <name evidence="21" type="ORF">VEIDISOL_01140</name>
</gene>
<organism evidence="21 22">
    <name type="scientific">Veillonella dispar ATCC 17748</name>
    <dbReference type="NCBI Taxonomy" id="546273"/>
    <lineage>
        <taxon>Bacteria</taxon>
        <taxon>Bacillati</taxon>
        <taxon>Bacillota</taxon>
        <taxon>Negativicutes</taxon>
        <taxon>Veillonellales</taxon>
        <taxon>Veillonellaceae</taxon>
        <taxon>Veillonella</taxon>
    </lineage>
</organism>
<evidence type="ECO:0000256" key="14">
    <source>
        <dbReference type="ARBA" id="ARBA00023211"/>
    </source>
</evidence>
<dbReference type="PANTHER" id="PTHR21327">
    <property type="entry name" value="GTP CYCLOHYDROLASE II-RELATED"/>
    <property type="match status" value="1"/>
</dbReference>
<feature type="region of interest" description="DHBP synthase" evidence="19">
    <location>
        <begin position="1"/>
        <end position="212"/>
    </location>
</feature>
<comment type="caution">
    <text evidence="21">The sequence shown here is derived from an EMBL/GenBank/DDBJ whole genome shotgun (WGS) entry which is preliminary data.</text>
</comment>
<dbReference type="InterPro" id="IPR000926">
    <property type="entry name" value="RibA"/>
</dbReference>
<dbReference type="GO" id="GO:0009231">
    <property type="term" value="P:riboflavin biosynthetic process"/>
    <property type="evidence" value="ECO:0007669"/>
    <property type="project" value="UniProtKB-UniRule"/>
</dbReference>
<dbReference type="HAMAP" id="MF_00179">
    <property type="entry name" value="RibA"/>
    <property type="match status" value="1"/>
</dbReference>
<keyword evidence="14 19" id="KW-0464">Manganese</keyword>
<accession>C4FQS2</accession>
<comment type="similarity">
    <text evidence="6 19">In the N-terminal section; belongs to the DHBP synthase family.</text>
</comment>
<keyword evidence="10 19" id="KW-0378">Hydrolase</keyword>
<keyword evidence="12 19" id="KW-0460">Magnesium</keyword>
<feature type="binding site" evidence="19">
    <location>
        <begin position="306"/>
        <end position="308"/>
    </location>
    <ligand>
        <name>GTP</name>
        <dbReference type="ChEBI" id="CHEBI:37565"/>
    </ligand>
</feature>
<dbReference type="NCBIfam" id="TIGR00506">
    <property type="entry name" value="ribB"/>
    <property type="match status" value="1"/>
</dbReference>
<dbReference type="PANTHER" id="PTHR21327:SF18">
    <property type="entry name" value="3,4-DIHYDROXY-2-BUTANONE 4-PHOSPHATE SYNTHASE"/>
    <property type="match status" value="1"/>
</dbReference>
<feature type="binding site" evidence="19">
    <location>
        <position position="279"/>
    </location>
    <ligand>
        <name>Zn(2+)</name>
        <dbReference type="ChEBI" id="CHEBI:29105"/>
        <note>catalytic</note>
    </ligand>
</feature>
<dbReference type="eggNOG" id="COG0807">
    <property type="taxonomic scope" value="Bacteria"/>
</dbReference>
<comment type="similarity">
    <text evidence="19">In the C-terminal section; belongs to the GTP cyclohydrolase II family.</text>
</comment>
<evidence type="ECO:0000256" key="6">
    <source>
        <dbReference type="ARBA" id="ARBA00005520"/>
    </source>
</evidence>
<dbReference type="InterPro" id="IPR017945">
    <property type="entry name" value="DHBP_synth_RibB-like_a/b_dom"/>
</dbReference>
<dbReference type="Pfam" id="PF00925">
    <property type="entry name" value="GTP_cyclohydro2"/>
    <property type="match status" value="1"/>
</dbReference>
<dbReference type="Proteomes" id="UP000003529">
    <property type="component" value="Unassembled WGS sequence"/>
</dbReference>
<dbReference type="EMBL" id="ACIK02000010">
    <property type="protein sequence ID" value="EEP65265.1"/>
    <property type="molecule type" value="Genomic_DNA"/>
</dbReference>
<reference evidence="21" key="1">
    <citation type="submission" date="2009-04" db="EMBL/GenBank/DDBJ databases">
        <authorList>
            <person name="Weinstock G."/>
            <person name="Sodergren E."/>
            <person name="Clifton S."/>
            <person name="Fulton L."/>
            <person name="Fulton B."/>
            <person name="Courtney L."/>
            <person name="Fronick C."/>
            <person name="Harrison M."/>
            <person name="Strong C."/>
            <person name="Farmer C."/>
            <person name="Delahaunty K."/>
            <person name="Markovic C."/>
            <person name="Hall O."/>
            <person name="Minx P."/>
            <person name="Tomlinson C."/>
            <person name="Mitreva M."/>
            <person name="Nelson J."/>
            <person name="Hou S."/>
            <person name="Wollam A."/>
            <person name="Pepin K.H."/>
            <person name="Johnson M."/>
            <person name="Bhonagiri V."/>
            <person name="Nash W.E."/>
            <person name="Warren W."/>
            <person name="Chinwalla A."/>
            <person name="Mardis E.R."/>
            <person name="Wilson R.K."/>
        </authorList>
    </citation>
    <scope>NUCLEOTIDE SEQUENCE [LARGE SCALE GENOMIC DNA]</scope>
    <source>
        <strain evidence="21">ATCC 17748</strain>
    </source>
</reference>
<dbReference type="Gene3D" id="3.90.870.10">
    <property type="entry name" value="DHBP synthase"/>
    <property type="match status" value="1"/>
</dbReference>
<feature type="binding site" evidence="19">
    <location>
        <position position="154"/>
    </location>
    <ligand>
        <name>Mg(2+)</name>
        <dbReference type="ChEBI" id="CHEBI:18420"/>
        <label>2</label>
    </ligand>
</feature>
<feature type="active site" description="Proton acceptor; for GTP cyclohydrolase activity" evidence="19">
    <location>
        <position position="340"/>
    </location>
</feature>
<comment type="cofactor">
    <cofactor evidence="19">
        <name>Mg(2+)</name>
        <dbReference type="ChEBI" id="CHEBI:18420"/>
    </cofactor>
    <cofactor evidence="19">
        <name>Mn(2+)</name>
        <dbReference type="ChEBI" id="CHEBI:29035"/>
    </cofactor>
    <text evidence="19">Binds 2 divalent metal cations per subunit. Magnesium or manganese.</text>
</comment>
<comment type="cofactor">
    <cofactor evidence="2">
        <name>Mn(2+)</name>
        <dbReference type="ChEBI" id="CHEBI:29035"/>
    </cofactor>
</comment>
<comment type="pathway">
    <text evidence="4 19">Cofactor biosynthesis; riboflavin biosynthesis; 5-amino-6-(D-ribitylamino)uracil from GTP: step 1/4.</text>
</comment>
<comment type="catalytic activity">
    <reaction evidence="18 19">
        <text>GTP + 4 H2O = 2,5-diamino-6-hydroxy-4-(5-phosphoribosylamino)-pyrimidine + formate + 2 phosphate + 3 H(+)</text>
        <dbReference type="Rhea" id="RHEA:23704"/>
        <dbReference type="ChEBI" id="CHEBI:15377"/>
        <dbReference type="ChEBI" id="CHEBI:15378"/>
        <dbReference type="ChEBI" id="CHEBI:15740"/>
        <dbReference type="ChEBI" id="CHEBI:37565"/>
        <dbReference type="ChEBI" id="CHEBI:43474"/>
        <dbReference type="ChEBI" id="CHEBI:58614"/>
        <dbReference type="EC" id="3.5.4.25"/>
    </reaction>
</comment>
<evidence type="ECO:0000256" key="5">
    <source>
        <dbReference type="ARBA" id="ARBA00004904"/>
    </source>
</evidence>
<keyword evidence="7 19" id="KW-0686">Riboflavin biosynthesis</keyword>
<feature type="binding site" evidence="19">
    <location>
        <begin position="39"/>
        <end position="40"/>
    </location>
    <ligand>
        <name>D-ribulose 5-phosphate</name>
        <dbReference type="ChEBI" id="CHEBI:58121"/>
    </ligand>
</feature>
<comment type="cofactor">
    <cofactor evidence="19">
        <name>Zn(2+)</name>
        <dbReference type="ChEBI" id="CHEBI:29105"/>
    </cofactor>
    <text evidence="19">Binds 1 zinc ion per subunit.</text>
</comment>
<comment type="function">
    <text evidence="3 19">Catalyzes the conversion of D-ribulose 5-phosphate to formate and 3,4-dihydroxy-2-butanone 4-phosphate.</text>
</comment>
<dbReference type="InterPro" id="IPR016299">
    <property type="entry name" value="Riboflavin_synth_RibBA"/>
</dbReference>
<feature type="domain" description="GTP cyclohydrolase II" evidence="20">
    <location>
        <begin position="223"/>
        <end position="384"/>
    </location>
</feature>
<dbReference type="PIRSF" id="PIRSF001259">
    <property type="entry name" value="RibA"/>
    <property type="match status" value="1"/>
</dbReference>
<evidence type="ECO:0000256" key="2">
    <source>
        <dbReference type="ARBA" id="ARBA00001936"/>
    </source>
</evidence>
<protein>
    <recommendedName>
        <fullName evidence="19">Riboflavin biosynthesis protein RibBA</fullName>
    </recommendedName>
    <domain>
        <recommendedName>
            <fullName evidence="19">3,4-dihydroxy-2-butanone 4-phosphate synthase</fullName>
            <shortName evidence="19">DHBP synthase</shortName>
            <ecNumber evidence="19">4.1.99.12</ecNumber>
        </recommendedName>
    </domain>
    <domain>
        <recommendedName>
            <fullName evidence="19">GTP cyclohydrolase-2</fullName>
            <ecNumber evidence="19">3.5.4.25</ecNumber>
        </recommendedName>
        <alternativeName>
            <fullName evidence="19">GTP cyclohydrolase II</fullName>
        </alternativeName>
    </domain>
</protein>
<comment type="function">
    <text evidence="17 19">Catalyzes the conversion of GTP to 2,5-diamino-6-ribosylamino-4(3H)-pyrimidinone 5'-phosphate (DARP), formate and pyrophosphate.</text>
</comment>
<keyword evidence="9 19" id="KW-0547">Nucleotide-binding</keyword>
<feature type="binding site" evidence="19">
    <location>
        <position position="40"/>
    </location>
    <ligand>
        <name>Mg(2+)</name>
        <dbReference type="ChEBI" id="CHEBI:18420"/>
        <label>2</label>
    </ligand>
</feature>
<dbReference type="InterPro" id="IPR000422">
    <property type="entry name" value="DHBP_synthase_RibB"/>
</dbReference>
<feature type="active site" description="Nucleophile; for GTP cyclohydrolase activity" evidence="19">
    <location>
        <position position="342"/>
    </location>
</feature>
<evidence type="ECO:0000256" key="18">
    <source>
        <dbReference type="ARBA" id="ARBA00049295"/>
    </source>
</evidence>
<dbReference type="Pfam" id="PF00926">
    <property type="entry name" value="DHBP_synthase"/>
    <property type="match status" value="1"/>
</dbReference>
<evidence type="ECO:0000313" key="22">
    <source>
        <dbReference type="Proteomes" id="UP000003529"/>
    </source>
</evidence>
<dbReference type="eggNOG" id="COG0108">
    <property type="taxonomic scope" value="Bacteria"/>
</dbReference>
<evidence type="ECO:0000313" key="21">
    <source>
        <dbReference type="EMBL" id="EEP65265.1"/>
    </source>
</evidence>
<dbReference type="GO" id="GO:0000287">
    <property type="term" value="F:magnesium ion binding"/>
    <property type="evidence" value="ECO:0007669"/>
    <property type="project" value="UniProtKB-UniRule"/>
</dbReference>
<evidence type="ECO:0000256" key="4">
    <source>
        <dbReference type="ARBA" id="ARBA00004853"/>
    </source>
</evidence>
<dbReference type="SUPFAM" id="SSF142695">
    <property type="entry name" value="RibA-like"/>
    <property type="match status" value="1"/>
</dbReference>
<feature type="binding site" evidence="19">
    <location>
        <position position="284"/>
    </location>
    <ligand>
        <name>GTP</name>
        <dbReference type="ChEBI" id="CHEBI:37565"/>
    </ligand>
</feature>
<dbReference type="EC" id="4.1.99.12" evidence="19"/>
<name>C4FQS2_9FIRM</name>
<feature type="binding site" evidence="19">
    <location>
        <position position="175"/>
    </location>
    <ligand>
        <name>D-ribulose 5-phosphate</name>
        <dbReference type="ChEBI" id="CHEBI:58121"/>
    </ligand>
</feature>
<keyword evidence="16 19" id="KW-0511">Multifunctional enzyme</keyword>
<keyword evidence="13 19" id="KW-0342">GTP-binding</keyword>
<evidence type="ECO:0000256" key="12">
    <source>
        <dbReference type="ARBA" id="ARBA00022842"/>
    </source>
</evidence>
<evidence type="ECO:0000259" key="20">
    <source>
        <dbReference type="Pfam" id="PF00925"/>
    </source>
</evidence>
<feature type="binding site" evidence="19">
    <location>
        <begin position="263"/>
        <end position="267"/>
    </location>
    <ligand>
        <name>GTP</name>
        <dbReference type="ChEBI" id="CHEBI:37565"/>
    </ligand>
</feature>
<comment type="pathway">
    <text evidence="5 19">Cofactor biosynthesis; riboflavin biosynthesis; 2-hydroxy-3-oxobutyl phosphate from D-ribulose 5-phosphate: step 1/1.</text>
</comment>
<dbReference type="GO" id="GO:0005829">
    <property type="term" value="C:cytosol"/>
    <property type="evidence" value="ECO:0007669"/>
    <property type="project" value="TreeGrafter"/>
</dbReference>
<dbReference type="CDD" id="cd00641">
    <property type="entry name" value="GTP_cyclohydro2"/>
    <property type="match status" value="1"/>
</dbReference>
<evidence type="ECO:0000256" key="16">
    <source>
        <dbReference type="ARBA" id="ARBA00023268"/>
    </source>
</evidence>
<dbReference type="GO" id="GO:0008686">
    <property type="term" value="F:3,4-dihydroxy-2-butanone-4-phosphate synthase activity"/>
    <property type="evidence" value="ECO:0007669"/>
    <property type="project" value="UniProtKB-UniRule"/>
</dbReference>
<evidence type="ECO:0000256" key="7">
    <source>
        <dbReference type="ARBA" id="ARBA00022619"/>
    </source>
</evidence>
<dbReference type="SUPFAM" id="SSF55821">
    <property type="entry name" value="YrdC/RibB"/>
    <property type="match status" value="1"/>
</dbReference>
<dbReference type="HOGENOM" id="CLU_020273_1_2_9"/>
<feature type="binding site" evidence="19">
    <location>
        <position position="44"/>
    </location>
    <ligand>
        <name>D-ribulose 5-phosphate</name>
        <dbReference type="ChEBI" id="CHEBI:58121"/>
    </ligand>
</feature>
<evidence type="ECO:0000256" key="1">
    <source>
        <dbReference type="ARBA" id="ARBA00000141"/>
    </source>
</evidence>
<proteinExistence type="inferred from homology"/>
<sequence>MDLYKVRSVPMSEQLHSIEEVLQDLKAGKPVIIVDDESRENEGDLIIAAEFATQENINFMVKYARGIVCTPMRREALEKLGIPAMVAKNTDNHETAFTVTVDHVDTTTGVSPAERAYTIQKLLDPNAKPEDFRRPGHVFPLVYKEGGVLVRQGHTEASIDLCRLAGLQEAAVICEITKDDGDMARLPDLLQFAKEHNLKIASVAELIEYRKQHEDMVELGACSKLPTKFGDFNIFVFKNDLDHKEHLAIVKGDVQNCDDVLVRIHSECLTGDVFGSKRCDCGEQLDNALRAIEKEGKGVVVYMRQEGRGIGLTNKIKAYALQEQGLDTVEANEQLGFPADMREYSLAAQIIRFLGIKSIRLLTNNPEKRHGLEHWGIDVTSRVPLIIAANKFNAGYLRTKEEKMGHMLED</sequence>
<feature type="binding site" evidence="19">
    <location>
        <position position="368"/>
    </location>
    <ligand>
        <name>GTP</name>
        <dbReference type="ChEBI" id="CHEBI:37565"/>
    </ligand>
</feature>
<comment type="catalytic activity">
    <reaction evidence="1 19">
        <text>D-ribulose 5-phosphate = (2S)-2-hydroxy-3-oxobutyl phosphate + formate + H(+)</text>
        <dbReference type="Rhea" id="RHEA:18457"/>
        <dbReference type="ChEBI" id="CHEBI:15378"/>
        <dbReference type="ChEBI" id="CHEBI:15740"/>
        <dbReference type="ChEBI" id="CHEBI:58121"/>
        <dbReference type="ChEBI" id="CHEBI:58830"/>
        <dbReference type="EC" id="4.1.99.12"/>
    </reaction>
</comment>
<evidence type="ECO:0000256" key="11">
    <source>
        <dbReference type="ARBA" id="ARBA00022833"/>
    </source>
</evidence>
<dbReference type="GO" id="GO:0008270">
    <property type="term" value="F:zinc ion binding"/>
    <property type="evidence" value="ECO:0007669"/>
    <property type="project" value="UniProtKB-UniRule"/>
</dbReference>
<feature type="region of interest" description="GTP cyclohydrolase II" evidence="19">
    <location>
        <begin position="213"/>
        <end position="410"/>
    </location>
</feature>
<dbReference type="AlphaFoldDB" id="C4FQS2"/>
<dbReference type="HAMAP" id="MF_01283">
    <property type="entry name" value="RibBA"/>
    <property type="match status" value="1"/>
</dbReference>
<keyword evidence="15 19" id="KW-0456">Lyase</keyword>